<feature type="compositionally biased region" description="Acidic residues" evidence="7">
    <location>
        <begin position="1835"/>
        <end position="1847"/>
    </location>
</feature>
<dbReference type="PANTHER" id="PTHR43336">
    <property type="entry name" value="OXYGEN SENSOR HISTIDINE KINASE RESPONSE REGULATOR DEVS/DOSS"/>
    <property type="match status" value="1"/>
</dbReference>
<feature type="domain" description="PPM-type phosphatase" evidence="9">
    <location>
        <begin position="1441"/>
        <end position="1678"/>
    </location>
</feature>
<dbReference type="SMART" id="SM00332">
    <property type="entry name" value="PP2Cc"/>
    <property type="match status" value="1"/>
</dbReference>
<dbReference type="GO" id="GO:0016020">
    <property type="term" value="C:membrane"/>
    <property type="evidence" value="ECO:0007669"/>
    <property type="project" value="UniProtKB-SubCell"/>
</dbReference>
<evidence type="ECO:0000256" key="6">
    <source>
        <dbReference type="SAM" id="Coils"/>
    </source>
</evidence>
<dbReference type="Pfam" id="PF21773">
    <property type="entry name" value="ODAD1_CC"/>
    <property type="match status" value="1"/>
</dbReference>
<feature type="transmembrane region" description="Helical" evidence="8">
    <location>
        <begin position="486"/>
        <end position="506"/>
    </location>
</feature>
<keyword evidence="4 6" id="KW-0175">Coiled coil</keyword>
<evidence type="ECO:0000313" key="11">
    <source>
        <dbReference type="Proteomes" id="UP000601435"/>
    </source>
</evidence>
<dbReference type="Proteomes" id="UP000601435">
    <property type="component" value="Unassembled WGS sequence"/>
</dbReference>
<dbReference type="SUPFAM" id="SSF81324">
    <property type="entry name" value="Voltage-gated potassium channels"/>
    <property type="match status" value="1"/>
</dbReference>
<feature type="transmembrane region" description="Helical" evidence="8">
    <location>
        <begin position="138"/>
        <end position="157"/>
    </location>
</feature>
<evidence type="ECO:0000256" key="2">
    <source>
        <dbReference type="ARBA" id="ARBA00022692"/>
    </source>
</evidence>
<dbReference type="InterPro" id="IPR049258">
    <property type="entry name" value="ODAD1_CC"/>
</dbReference>
<evidence type="ECO:0000259" key="9">
    <source>
        <dbReference type="PROSITE" id="PS51746"/>
    </source>
</evidence>
<evidence type="ECO:0000256" key="4">
    <source>
        <dbReference type="ARBA" id="ARBA00023054"/>
    </source>
</evidence>
<dbReference type="InterPro" id="IPR029787">
    <property type="entry name" value="Nucleotide_cyclase"/>
</dbReference>
<dbReference type="PROSITE" id="PS51746">
    <property type="entry name" value="PPM_2"/>
    <property type="match status" value="1"/>
</dbReference>
<evidence type="ECO:0000256" key="3">
    <source>
        <dbReference type="ARBA" id="ARBA00022989"/>
    </source>
</evidence>
<sequence>MQLQIPPPASRDSGRSTEPSVEGRSPKLSVRTGESGDHPRITSPRANKSPNQKEQRNKARRSIPLYALVSRKIVDNRFFMIFTTLLTFYALTADDLRIILTEKPADIVFNIMGLICIVVFMLEVVLSCLGKADYYLGFFFWLDVISTATLLLDLTWVSEAIQGGGEGGDASDLRSGRTARVGARAGRVVRVLRLVRLLKLYKAYYEAKQRRLERERRKQSGEDLQDDWDEEDYEAVERAEGKANESRVGKKLSEMTTRRVICLILAMLLILPLLSKESADQTPYSVSYGANEVWQAFMAKMGNTSSAAQLATKSYDEALLEYVYYHNWYVANHQGIYCPTANCAGRFLGSLFWIGLAGPRGEVDLSSILQYTQLNATVVAGFESSRILAYNTQDLWMSLGTLPPEVKATLSEPWAESCATSTIDLFGLSLLKSPVSGLNIHQVACPLDLRATEIQAHFTQFIVPRQQSYYLTFYYDMRPFNRQTSAFSLGVTFFVMVLLVTASLMFTSDANRLVLRPVEKMIERIEAIRDKPLLAMKMADDEFKAEEIKKESMMRNKQKPLRRIAMEASRLCASRPEVMETVILEKTIIKLGSLLALGFGEAGADIIGKNMSGSDSAGVNAMVPGRKCECIVGILRVRDFSTATEVLQAKVMMFSNQIAEIVHGVCNEFHGAPNKNTGDSFLVIWKESHDAGLDGTELMQKYAEGAIVSSACVIGAVHHSPLLGSYREHPGLQYRLGSNCRVHLSIGLHKGWAIEGAVGSEFKIDCSYLSPNVSIATSIERSTEAYGVSVMVAQSVVDLCDYPIRSQCRLIDKVIVRGSPAPMELYCIDLDYMSVEVDLTSRPKGIAWNTRQRFKVRQQIEQEKKAVLHKDLAEIFVTDEVILQMRERYTVEFFQLFNMGYQNYSQGEWQVARRMLMHIKSDVAAEDGPSTALLKFMEAPYGFEAPKGWQGIRELARAPGGCTGWAPAAEPASCTSGMGRAPARELRLHKLQTAPLSQRVAVLWKKDGNFKDLSPPVARRISFVRKPGCDFIVVPFQHRQGASKMAMFKKKKDEDRKPIEQEIAELQRKFRVLENDKRACSEDSQGTIRKQRATIEKLTRENRKMKAELNETRSSSGTQAEAKMQQETINRLMADKEQLTAKTDGEEAEAKKLQDKLDSTQRRIFELREEMAKSGGVNAALDNSKAIAKQIRILENRLDKGLQKFNEAIAANRTLREQIDTLRRERVVFDDIYRKLENELQQKKKEMANIIEQANAAYEARDSAQAQMASLKQQADKEHAEFEKEWRELGRLIENDKRMKEFMRTKVRGNQEGESKDEDKHKKKITKHTWDTTKSLVTMTSNQDKVASYEEAFARIQAATGICDIDQLVQNFIDAEDTNFSLFKYNNELSAEIEKLEQQIAEYKEEYITLSGQSSRKEDTEKVASAAARFLHISGQDACRRSCFPSCFVIDPSAKREDRLVIDTKGGEALWAVFDGHRYPEVAGHASRVLPQLVWDQPTWPSKPELALSHALQQCNELARQEKLCGGSTAVVVATCNGALWCACAGDSRAVVGLKRGGNQRLSTDHTCSLPEEVKRVKMCGGSIALGCLGGVLPMTRGLGNFDLEAEGFACLPQISSVALSEVEFVVVASDGLWDVLSDAECCGLVRSFSSNNVAAELASVARRRGSSDDIAVGTIIVEKISMNVELRLMRIPVDGCPTASLSDVEKRALLWKRPVAKILENLEEKWNDIDRKAITYEVKHQESQQTLSHIRTCIESIFRRLGCTSEDLPCGCGSGISEANMMVYLAIIEQRTNELLKMYDSLKQEDDEYESTRPARTGQTSTSLQMKLPSTVEDYSDDEDDEDEDDQRPFTRDELKTKANKNYNKKQKKPRKTGAPPDK</sequence>
<dbReference type="Gene3D" id="1.20.120.350">
    <property type="entry name" value="Voltage-gated potassium channels. Chain C"/>
    <property type="match status" value="1"/>
</dbReference>
<comment type="caution">
    <text evidence="10">The sequence shown here is derived from an EMBL/GenBank/DDBJ whole genome shotgun (WGS) entry which is preliminary data.</text>
</comment>
<keyword evidence="3 8" id="KW-1133">Transmembrane helix</keyword>
<evidence type="ECO:0000256" key="5">
    <source>
        <dbReference type="ARBA" id="ARBA00023136"/>
    </source>
</evidence>
<dbReference type="SUPFAM" id="SSF55073">
    <property type="entry name" value="Nucleotide cyclase"/>
    <property type="match status" value="1"/>
</dbReference>
<evidence type="ECO:0000256" key="7">
    <source>
        <dbReference type="SAM" id="MobiDB-lite"/>
    </source>
</evidence>
<comment type="subcellular location">
    <subcellularLocation>
        <location evidence="1">Membrane</location>
        <topology evidence="1">Multi-pass membrane protein</topology>
    </subcellularLocation>
</comment>
<organism evidence="10 11">
    <name type="scientific">Symbiodinium necroappetens</name>
    <dbReference type="NCBI Taxonomy" id="1628268"/>
    <lineage>
        <taxon>Eukaryota</taxon>
        <taxon>Sar</taxon>
        <taxon>Alveolata</taxon>
        <taxon>Dinophyceae</taxon>
        <taxon>Suessiales</taxon>
        <taxon>Symbiodiniaceae</taxon>
        <taxon>Symbiodinium</taxon>
    </lineage>
</organism>
<feature type="coiled-coil region" evidence="6">
    <location>
        <begin position="1205"/>
        <end position="1281"/>
    </location>
</feature>
<dbReference type="InterPro" id="IPR001932">
    <property type="entry name" value="PPM-type_phosphatase-like_dom"/>
</dbReference>
<dbReference type="SUPFAM" id="SSF81606">
    <property type="entry name" value="PP2C-like"/>
    <property type="match status" value="1"/>
</dbReference>
<proteinExistence type="predicted"/>
<feature type="compositionally biased region" description="Basic residues" evidence="7">
    <location>
        <begin position="1864"/>
        <end position="1873"/>
    </location>
</feature>
<dbReference type="Pfam" id="PF00481">
    <property type="entry name" value="PP2C"/>
    <property type="match status" value="1"/>
</dbReference>
<feature type="region of interest" description="Disordered" evidence="7">
    <location>
        <begin position="1807"/>
        <end position="1880"/>
    </location>
</feature>
<dbReference type="Gene3D" id="3.60.40.10">
    <property type="entry name" value="PPM-type phosphatase domain"/>
    <property type="match status" value="1"/>
</dbReference>
<protein>
    <submittedName>
        <fullName evidence="10">ODA1 protein</fullName>
    </submittedName>
</protein>
<gene>
    <name evidence="10" type="primary">ODA1</name>
    <name evidence="10" type="ORF">SNEC2469_LOCUS1777</name>
</gene>
<feature type="transmembrane region" description="Helical" evidence="8">
    <location>
        <begin position="78"/>
        <end position="101"/>
    </location>
</feature>
<dbReference type="InterPro" id="IPR036457">
    <property type="entry name" value="PPM-type-like_dom_sf"/>
</dbReference>
<keyword evidence="11" id="KW-1185">Reference proteome</keyword>
<accession>A0A812JGE7</accession>
<dbReference type="Gene3D" id="3.30.70.1230">
    <property type="entry name" value="Nucleotide cyclase"/>
    <property type="match status" value="1"/>
</dbReference>
<dbReference type="OrthoDB" id="60033at2759"/>
<feature type="coiled-coil region" evidence="6">
    <location>
        <begin position="1386"/>
        <end position="1413"/>
    </location>
</feature>
<evidence type="ECO:0000313" key="10">
    <source>
        <dbReference type="EMBL" id="CAE7206109.1"/>
    </source>
</evidence>
<reference evidence="10" key="1">
    <citation type="submission" date="2021-02" db="EMBL/GenBank/DDBJ databases">
        <authorList>
            <person name="Dougan E. K."/>
            <person name="Rhodes N."/>
            <person name="Thang M."/>
            <person name="Chan C."/>
        </authorList>
    </citation>
    <scope>NUCLEOTIDE SEQUENCE</scope>
</reference>
<keyword evidence="5 8" id="KW-0472">Membrane</keyword>
<feature type="transmembrane region" description="Helical" evidence="8">
    <location>
        <begin position="256"/>
        <end position="274"/>
    </location>
</feature>
<feature type="coiled-coil region" evidence="6">
    <location>
        <begin position="1049"/>
        <end position="1170"/>
    </location>
</feature>
<keyword evidence="2 8" id="KW-0812">Transmembrane</keyword>
<feature type="region of interest" description="Disordered" evidence="7">
    <location>
        <begin position="1"/>
        <end position="58"/>
    </location>
</feature>
<dbReference type="EMBL" id="CAJNJA010006131">
    <property type="protein sequence ID" value="CAE7206109.1"/>
    <property type="molecule type" value="Genomic_DNA"/>
</dbReference>
<dbReference type="CDD" id="cd00143">
    <property type="entry name" value="PP2Cc"/>
    <property type="match status" value="1"/>
</dbReference>
<feature type="transmembrane region" description="Helical" evidence="8">
    <location>
        <begin position="107"/>
        <end position="126"/>
    </location>
</feature>
<dbReference type="InterPro" id="IPR027359">
    <property type="entry name" value="Volt_channel_dom_sf"/>
</dbReference>
<evidence type="ECO:0000256" key="8">
    <source>
        <dbReference type="SAM" id="Phobius"/>
    </source>
</evidence>
<dbReference type="PANTHER" id="PTHR43336:SF3">
    <property type="entry name" value="GUANYLATE CYCLASE DOMAIN-CONTAINING PROTEIN"/>
    <property type="match status" value="1"/>
</dbReference>
<evidence type="ECO:0000256" key="1">
    <source>
        <dbReference type="ARBA" id="ARBA00004141"/>
    </source>
</evidence>
<feature type="compositionally biased region" description="Basic and acidic residues" evidence="7">
    <location>
        <begin position="1848"/>
        <end position="1858"/>
    </location>
</feature>
<name>A0A812JGE7_9DINO</name>